<reference evidence="1" key="1">
    <citation type="submission" date="2021-06" db="EMBL/GenBank/DDBJ databases">
        <authorList>
            <person name="Kallberg Y."/>
            <person name="Tangrot J."/>
            <person name="Rosling A."/>
        </authorList>
    </citation>
    <scope>NUCLEOTIDE SEQUENCE</scope>
    <source>
        <strain evidence="1">IL203A</strain>
    </source>
</reference>
<keyword evidence="2" id="KW-1185">Reference proteome</keyword>
<name>A0ACA9PGU2_9GLOM</name>
<accession>A0ACA9PGU2</accession>
<proteinExistence type="predicted"/>
<comment type="caution">
    <text evidence="1">The sequence shown here is derived from an EMBL/GenBank/DDBJ whole genome shotgun (WGS) entry which is preliminary data.</text>
</comment>
<dbReference type="EMBL" id="CAJVPU010028021">
    <property type="protein sequence ID" value="CAG8705685.1"/>
    <property type="molecule type" value="Genomic_DNA"/>
</dbReference>
<feature type="non-terminal residue" evidence="1">
    <location>
        <position position="76"/>
    </location>
</feature>
<dbReference type="Proteomes" id="UP000789702">
    <property type="component" value="Unassembled WGS sequence"/>
</dbReference>
<gene>
    <name evidence="1" type="ORF">DHETER_LOCUS11985</name>
</gene>
<protein>
    <submittedName>
        <fullName evidence="1">3979_t:CDS:1</fullName>
    </submittedName>
</protein>
<evidence type="ECO:0000313" key="1">
    <source>
        <dbReference type="EMBL" id="CAG8705685.1"/>
    </source>
</evidence>
<evidence type="ECO:0000313" key="2">
    <source>
        <dbReference type="Proteomes" id="UP000789702"/>
    </source>
</evidence>
<organism evidence="1 2">
    <name type="scientific">Dentiscutata heterogama</name>
    <dbReference type="NCBI Taxonomy" id="1316150"/>
    <lineage>
        <taxon>Eukaryota</taxon>
        <taxon>Fungi</taxon>
        <taxon>Fungi incertae sedis</taxon>
        <taxon>Mucoromycota</taxon>
        <taxon>Glomeromycotina</taxon>
        <taxon>Glomeromycetes</taxon>
        <taxon>Diversisporales</taxon>
        <taxon>Gigasporaceae</taxon>
        <taxon>Dentiscutata</taxon>
    </lineage>
</organism>
<sequence length="76" mass="9032">MSSKYFDHCSIHDCNNDATKFCKLTPIVYKKAKEKGTFKYFQYLKESQELCFKHYLDIVEANQNQKKSKKMNIVVL</sequence>